<keyword evidence="3" id="KW-1185">Reference proteome</keyword>
<proteinExistence type="predicted"/>
<evidence type="ECO:0000313" key="2">
    <source>
        <dbReference type="EMBL" id="MEQ2312287.1"/>
    </source>
</evidence>
<sequence length="160" mass="17561">MDKAKSLVDNKGASGPLHASNIQSPRGLNGLVVVAANGSCSCSNAFGLSTGPSSSTPEMHHLQRGEEECNGSPAKRCRLRRRTESVKRNRPRKFQKIESLLQSVIYCHCSDIIVTGLIVAQKAGCSFFTLCRLAIIGKQPPTICMFSHYVVINRVFYFFL</sequence>
<name>A0ABV1A2J2_9TELE</name>
<comment type="caution">
    <text evidence="2">The sequence shown here is derived from an EMBL/GenBank/DDBJ whole genome shotgun (WGS) entry which is preliminary data.</text>
</comment>
<feature type="compositionally biased region" description="Basic and acidic residues" evidence="1">
    <location>
        <begin position="58"/>
        <end position="67"/>
    </location>
</feature>
<accession>A0ABV1A2J2</accession>
<evidence type="ECO:0000256" key="1">
    <source>
        <dbReference type="SAM" id="MobiDB-lite"/>
    </source>
</evidence>
<feature type="region of interest" description="Disordered" evidence="1">
    <location>
        <begin position="51"/>
        <end position="74"/>
    </location>
</feature>
<dbReference type="EMBL" id="JAHRIP010078589">
    <property type="protein sequence ID" value="MEQ2312287.1"/>
    <property type="molecule type" value="Genomic_DNA"/>
</dbReference>
<evidence type="ECO:0000313" key="3">
    <source>
        <dbReference type="Proteomes" id="UP001469553"/>
    </source>
</evidence>
<reference evidence="2 3" key="1">
    <citation type="submission" date="2021-06" db="EMBL/GenBank/DDBJ databases">
        <authorList>
            <person name="Palmer J.M."/>
        </authorList>
    </citation>
    <scope>NUCLEOTIDE SEQUENCE [LARGE SCALE GENOMIC DNA]</scope>
    <source>
        <strain evidence="2 3">AS_MEX2019</strain>
        <tissue evidence="2">Muscle</tissue>
    </source>
</reference>
<feature type="region of interest" description="Disordered" evidence="1">
    <location>
        <begin position="1"/>
        <end position="21"/>
    </location>
</feature>
<protein>
    <submittedName>
        <fullName evidence="2">Uncharacterized protein</fullName>
    </submittedName>
</protein>
<organism evidence="2 3">
    <name type="scientific">Ameca splendens</name>
    <dbReference type="NCBI Taxonomy" id="208324"/>
    <lineage>
        <taxon>Eukaryota</taxon>
        <taxon>Metazoa</taxon>
        <taxon>Chordata</taxon>
        <taxon>Craniata</taxon>
        <taxon>Vertebrata</taxon>
        <taxon>Euteleostomi</taxon>
        <taxon>Actinopterygii</taxon>
        <taxon>Neopterygii</taxon>
        <taxon>Teleostei</taxon>
        <taxon>Neoteleostei</taxon>
        <taxon>Acanthomorphata</taxon>
        <taxon>Ovalentaria</taxon>
        <taxon>Atherinomorphae</taxon>
        <taxon>Cyprinodontiformes</taxon>
        <taxon>Goodeidae</taxon>
        <taxon>Ameca</taxon>
    </lineage>
</organism>
<dbReference type="Proteomes" id="UP001469553">
    <property type="component" value="Unassembled WGS sequence"/>
</dbReference>
<gene>
    <name evidence="2" type="ORF">AMECASPLE_029386</name>
</gene>